<dbReference type="InterPro" id="IPR024371">
    <property type="entry name" value="AcetylCoA_trans_1-like"/>
</dbReference>
<gene>
    <name evidence="6" type="ORF">LADA_0A03708G</name>
</gene>
<keyword evidence="4 5" id="KW-0472">Membrane</keyword>
<keyword evidence="2 5" id="KW-0812">Transmembrane</keyword>
<name>A0A1G4INA0_9SACH</name>
<feature type="transmembrane region" description="Helical" evidence="5">
    <location>
        <begin position="16"/>
        <end position="41"/>
    </location>
</feature>
<dbReference type="InterPro" id="IPR004752">
    <property type="entry name" value="AmpG_permease/AT-1"/>
</dbReference>
<evidence type="ECO:0000313" key="7">
    <source>
        <dbReference type="Proteomes" id="UP000190274"/>
    </source>
</evidence>
<dbReference type="PANTHER" id="PTHR12778:SF9">
    <property type="entry name" value="ACETYL-COENZYME A TRANSPORTER 1"/>
    <property type="match status" value="1"/>
</dbReference>
<evidence type="ECO:0000256" key="4">
    <source>
        <dbReference type="ARBA" id="ARBA00023136"/>
    </source>
</evidence>
<evidence type="ECO:0000256" key="2">
    <source>
        <dbReference type="ARBA" id="ARBA00022692"/>
    </source>
</evidence>
<keyword evidence="7" id="KW-1185">Reference proteome</keyword>
<dbReference type="Pfam" id="PF13000">
    <property type="entry name" value="Acatn"/>
    <property type="match status" value="1"/>
</dbReference>
<feature type="transmembrane region" description="Helical" evidence="5">
    <location>
        <begin position="377"/>
        <end position="396"/>
    </location>
</feature>
<feature type="transmembrane region" description="Helical" evidence="5">
    <location>
        <begin position="325"/>
        <end position="344"/>
    </location>
</feature>
<dbReference type="GO" id="GO:0016020">
    <property type="term" value="C:membrane"/>
    <property type="evidence" value="ECO:0007669"/>
    <property type="project" value="UniProtKB-SubCell"/>
</dbReference>
<comment type="subcellular location">
    <subcellularLocation>
        <location evidence="1">Membrane</location>
        <topology evidence="1">Multi-pass membrane protein</topology>
    </subcellularLocation>
</comment>
<protein>
    <submittedName>
        <fullName evidence="6">LADA_0A03708g1_1</fullName>
    </submittedName>
</protein>
<dbReference type="STRING" id="1266660.A0A1G4INA0"/>
<keyword evidence="3 5" id="KW-1133">Transmembrane helix</keyword>
<dbReference type="Proteomes" id="UP000190274">
    <property type="component" value="Chromosome A"/>
</dbReference>
<dbReference type="GO" id="GO:0035348">
    <property type="term" value="P:acetyl-CoA transmembrane transport"/>
    <property type="evidence" value="ECO:0007669"/>
    <property type="project" value="InterPro"/>
</dbReference>
<feature type="transmembrane region" description="Helical" evidence="5">
    <location>
        <begin position="53"/>
        <end position="72"/>
    </location>
</feature>
<reference evidence="6 7" key="1">
    <citation type="submission" date="2016-03" db="EMBL/GenBank/DDBJ databases">
        <authorList>
            <person name="Devillers H."/>
        </authorList>
    </citation>
    <scope>NUCLEOTIDE SEQUENCE [LARGE SCALE GENOMIC DNA]</scope>
    <source>
        <strain evidence="6">CBS 10888</strain>
    </source>
</reference>
<dbReference type="OrthoDB" id="6415790at2759"/>
<feature type="transmembrane region" description="Helical" evidence="5">
    <location>
        <begin position="211"/>
        <end position="236"/>
    </location>
</feature>
<dbReference type="GO" id="GO:0008521">
    <property type="term" value="F:acetyl-CoA transmembrane transporter activity"/>
    <property type="evidence" value="ECO:0007669"/>
    <property type="project" value="InterPro"/>
</dbReference>
<evidence type="ECO:0000313" key="6">
    <source>
        <dbReference type="EMBL" id="SCU78079.1"/>
    </source>
</evidence>
<sequence length="544" mass="61243">MGDQARQLAEHDKRPFLLLVMLYFLQGIPIGLTFGTVPFLLKSMVKETTFTQLGLFTMATYPYSLKILWSPIVDSMYNVKIGRRRSWIIPVQLVSGIILWIIGIGVSRNVIFAGVDNSFHPENVSGGVTASKLNITTLTAIFFILITLCATQDIAVDGWALEILSQDSLSYASTAQTIGLNTGYFLSFTIFLTFNSSHFMNKYIRTVPQEFGLISLGGYLQYAGIIYLVITIYVIWCTSERPTDIPVLPTKKSDEKVDDFIDYNVDTNPSHMSLVNVYRSFFEVLKLPSVQSLMGIHFLTKFAFQCNEGATNLKLLERGFKREDLAITVLIDFPFEIIFGYYVAKWSNDSSLSSRPMTRPNALTRALVGETGTLTPWLWGFLGRLTAAFMASILIAQFPTDGLITKKYFVMVILQHLLGSFMTTVQFVGICAFHTRIADPVIGGTYMTLLNTLSNLGGTWPRFFVLSMIDRFTEHHCIHLGRIMSEHSEEQSCIAIEGKWVMTQDGFFITNAFCVTVGCLLYFGFIKKKAQQLQKLPISSWQCH</sequence>
<dbReference type="EMBL" id="LT598460">
    <property type="protein sequence ID" value="SCU78079.1"/>
    <property type="molecule type" value="Genomic_DNA"/>
</dbReference>
<dbReference type="AlphaFoldDB" id="A0A1G4INA0"/>
<accession>A0A1G4INA0</accession>
<dbReference type="FunFam" id="1.20.1250.20:FF:000289">
    <property type="entry name" value="Acetyl-coenzyme A transporter 1"/>
    <property type="match status" value="1"/>
</dbReference>
<evidence type="ECO:0000256" key="1">
    <source>
        <dbReference type="ARBA" id="ARBA00004141"/>
    </source>
</evidence>
<proteinExistence type="predicted"/>
<feature type="transmembrane region" description="Helical" evidence="5">
    <location>
        <begin position="93"/>
        <end position="115"/>
    </location>
</feature>
<dbReference type="InterPro" id="IPR036259">
    <property type="entry name" value="MFS_trans_sf"/>
</dbReference>
<dbReference type="SUPFAM" id="SSF103473">
    <property type="entry name" value="MFS general substrate transporter"/>
    <property type="match status" value="1"/>
</dbReference>
<feature type="transmembrane region" description="Helical" evidence="5">
    <location>
        <begin position="408"/>
        <end position="430"/>
    </location>
</feature>
<organism evidence="6 7">
    <name type="scientific">Lachancea dasiensis</name>
    <dbReference type="NCBI Taxonomy" id="1072105"/>
    <lineage>
        <taxon>Eukaryota</taxon>
        <taxon>Fungi</taxon>
        <taxon>Dikarya</taxon>
        <taxon>Ascomycota</taxon>
        <taxon>Saccharomycotina</taxon>
        <taxon>Saccharomycetes</taxon>
        <taxon>Saccharomycetales</taxon>
        <taxon>Saccharomycetaceae</taxon>
        <taxon>Lachancea</taxon>
    </lineage>
</organism>
<feature type="transmembrane region" description="Helical" evidence="5">
    <location>
        <begin position="507"/>
        <end position="526"/>
    </location>
</feature>
<evidence type="ECO:0000256" key="3">
    <source>
        <dbReference type="ARBA" id="ARBA00022989"/>
    </source>
</evidence>
<feature type="transmembrane region" description="Helical" evidence="5">
    <location>
        <begin position="135"/>
        <end position="156"/>
    </location>
</feature>
<dbReference type="PANTHER" id="PTHR12778">
    <property type="entry name" value="SOLUTE CARRIER FAMILY 33 ACETYL-COA TRANSPORTER -RELATED"/>
    <property type="match status" value="1"/>
</dbReference>
<evidence type="ECO:0000256" key="5">
    <source>
        <dbReference type="SAM" id="Phobius"/>
    </source>
</evidence>
<feature type="transmembrane region" description="Helical" evidence="5">
    <location>
        <begin position="168"/>
        <end position="191"/>
    </location>
</feature>